<reference evidence="1 2" key="1">
    <citation type="submission" date="2021-05" db="EMBL/GenBank/DDBJ databases">
        <title>Ornithinibacillus massiliensis sp. nov.</title>
        <authorList>
            <person name="Iwaza R."/>
            <person name="Lagier J.-C."/>
            <person name="Raoult D."/>
        </authorList>
    </citation>
    <scope>NUCLEOTIDE SEQUENCE [LARGE SCALE GENOMIC DNA]</scope>
    <source>
        <strain evidence="1 2">Marseille-P3601</strain>
    </source>
</reference>
<sequence length="107" mass="12407">MFKLNEEVKVNYPDELLKNMHIEGVMISPYDTMIGVTALSQQINQDHVLRLYSLVLNEDGFFEVIYELQAFSMQTKEDIRIFLEKLPAMSAIELMMIMNPIPQIASH</sequence>
<accession>A0ABS5M9E5</accession>
<gene>
    <name evidence="1" type="ORF">KGF86_01790</name>
</gene>
<comment type="caution">
    <text evidence="1">The sequence shown here is derived from an EMBL/GenBank/DDBJ whole genome shotgun (WGS) entry which is preliminary data.</text>
</comment>
<keyword evidence="2" id="KW-1185">Reference proteome</keyword>
<name>A0ABS5M9E5_9BACI</name>
<proteinExistence type="predicted"/>
<organism evidence="1 2">
    <name type="scientific">Ornithinibacillus massiliensis</name>
    <dbReference type="NCBI Taxonomy" id="1944633"/>
    <lineage>
        <taxon>Bacteria</taxon>
        <taxon>Bacillati</taxon>
        <taxon>Bacillota</taxon>
        <taxon>Bacilli</taxon>
        <taxon>Bacillales</taxon>
        <taxon>Bacillaceae</taxon>
        <taxon>Ornithinibacillus</taxon>
    </lineage>
</organism>
<evidence type="ECO:0000313" key="2">
    <source>
        <dbReference type="Proteomes" id="UP000681870"/>
    </source>
</evidence>
<protein>
    <submittedName>
        <fullName evidence="1">Uncharacterized protein</fullName>
    </submittedName>
</protein>
<dbReference type="EMBL" id="JAGXBY010000001">
    <property type="protein sequence ID" value="MBS3678936.1"/>
    <property type="molecule type" value="Genomic_DNA"/>
</dbReference>
<evidence type="ECO:0000313" key="1">
    <source>
        <dbReference type="EMBL" id="MBS3678936.1"/>
    </source>
</evidence>
<dbReference type="RefSeq" id="WP_211740980.1">
    <property type="nucleotide sequence ID" value="NZ_JAGXBY010000001.1"/>
</dbReference>
<dbReference type="Proteomes" id="UP000681870">
    <property type="component" value="Unassembled WGS sequence"/>
</dbReference>